<name>B1NQC4_9HYPO</name>
<dbReference type="EMBL" id="EU008741">
    <property type="protein sequence ID" value="ABY87948.1"/>
    <property type="molecule type" value="mRNA"/>
</dbReference>
<feature type="non-terminal residue" evidence="2">
    <location>
        <position position="145"/>
    </location>
</feature>
<sequence length="145" mass="16417">RGEPRRRAAFNRAVDKTYLRPSVSAFFFLCLLFYAGNSSQIAQLPTMPPLSFLLSLLALCVLIGAQDICEPVSLFKHAHCPLPSRLLSLDHPIISLSRDHDRLQKDLEDTYRNGGQILKEYFYDHGNWDSVARKSPQTDGDLDIL</sequence>
<keyword evidence="1" id="KW-0472">Membrane</keyword>
<keyword evidence="1" id="KW-1133">Transmembrane helix</keyword>
<evidence type="ECO:0000256" key="1">
    <source>
        <dbReference type="SAM" id="Phobius"/>
    </source>
</evidence>
<proteinExistence type="evidence at transcript level"/>
<organism evidence="2">
    <name type="scientific">Stachybotrys elegans</name>
    <dbReference type="NCBI Taxonomy" id="80388"/>
    <lineage>
        <taxon>Eukaryota</taxon>
        <taxon>Fungi</taxon>
        <taxon>Dikarya</taxon>
        <taxon>Ascomycota</taxon>
        <taxon>Pezizomycotina</taxon>
        <taxon>Sordariomycetes</taxon>
        <taxon>Hypocreomycetidae</taxon>
        <taxon>Hypocreales</taxon>
        <taxon>Stachybotryaceae</taxon>
        <taxon>Stachybotrys</taxon>
    </lineage>
</organism>
<protein>
    <submittedName>
        <fullName evidence="2">Uncharacterized protein</fullName>
    </submittedName>
</protein>
<dbReference type="AlphaFoldDB" id="B1NQC4"/>
<reference evidence="2" key="1">
    <citation type="journal article" date="2008" name="Curr. Genet.">
        <title>Isolation of mycoparasitic-related transcripts by SSH during interaction of the mycoparasite Stachybotrys elegans with its host Rhizoctonia solani.</title>
        <authorList>
            <person name="Morissette D.C."/>
            <person name="Dauch A."/>
            <person name="Beech R."/>
            <person name="Masson L."/>
            <person name="Brousseau R."/>
            <person name="Jabaji-Hare S."/>
        </authorList>
    </citation>
    <scope>NUCLEOTIDE SEQUENCE</scope>
</reference>
<feature type="transmembrane region" description="Helical" evidence="1">
    <location>
        <begin position="21"/>
        <end position="37"/>
    </location>
</feature>
<accession>B1NQC4</accession>
<feature type="non-terminal residue" evidence="2">
    <location>
        <position position="1"/>
    </location>
</feature>
<evidence type="ECO:0000313" key="2">
    <source>
        <dbReference type="EMBL" id="ABY87948.1"/>
    </source>
</evidence>
<keyword evidence="1" id="KW-0812">Transmembrane</keyword>